<dbReference type="EC" id="2.7.1.86" evidence="11"/>
<dbReference type="PANTHER" id="PTHR20275:SF28">
    <property type="entry name" value="NADH KINASE"/>
    <property type="match status" value="1"/>
</dbReference>
<evidence type="ECO:0000256" key="11">
    <source>
        <dbReference type="ARBA" id="ARBA00066398"/>
    </source>
</evidence>
<comment type="similarity">
    <text evidence="2">Belongs to the NAD kinase family.</text>
</comment>
<dbReference type="GO" id="GO:0005524">
    <property type="term" value="F:ATP binding"/>
    <property type="evidence" value="ECO:0007669"/>
    <property type="project" value="UniProtKB-KW"/>
</dbReference>
<keyword evidence="8" id="KW-0067">ATP-binding</keyword>
<dbReference type="SUPFAM" id="SSF111331">
    <property type="entry name" value="NAD kinase/diacylglycerol kinase-like"/>
    <property type="match status" value="1"/>
</dbReference>
<dbReference type="InterPro" id="IPR017437">
    <property type="entry name" value="ATP-NAD_kinase_PpnK-typ_C"/>
</dbReference>
<comment type="subunit">
    <text evidence="3">Homodimer.</text>
</comment>
<sequence length="322" mass="35647">MTRRRLLVLLKPFDMYPGGGRGGKGAPSSTHAFSRFANPQIVHHLDNRRKVHQDAVKFCQNILRRKSVDWETMFRTGLSQPIRHFDLVVTVGGDGTLLQASHFIDDSIPVLGVNSDPTQLEEVQEFSNDFDATRSTGYLCAATVKNFEQVIDDILADRRMPSTLSRISLSVNSQLLLTYALNDLLIAHPCPATISRFSFKIVKNVESHSPLVSCRSSGMRVSTAAGSTAAMHSAGGFAMPIMSKDLQYMVREPISPRAVVSGLMHGLVKSDESMEVKWFSEKGVIYVDGFHVFHSIEYGDTINLSSKAPVLKVFLPCYMLPV</sequence>
<keyword evidence="7" id="KW-0418">Kinase</keyword>
<evidence type="ECO:0000256" key="2">
    <source>
        <dbReference type="ARBA" id="ARBA00010995"/>
    </source>
</evidence>
<evidence type="ECO:0000256" key="6">
    <source>
        <dbReference type="ARBA" id="ARBA00022741"/>
    </source>
</evidence>
<dbReference type="GO" id="GO:0042736">
    <property type="term" value="F:NADH kinase activity"/>
    <property type="evidence" value="ECO:0007669"/>
    <property type="project" value="UniProtKB-EC"/>
</dbReference>
<dbReference type="GO" id="GO:0003951">
    <property type="term" value="F:NAD+ kinase activity"/>
    <property type="evidence" value="ECO:0007669"/>
    <property type="project" value="InterPro"/>
</dbReference>
<proteinExistence type="inferred from homology"/>
<organism evidence="12">
    <name type="scientific">Rhizophora mucronata</name>
    <name type="common">Asiatic mangrove</name>
    <dbReference type="NCBI Taxonomy" id="61149"/>
    <lineage>
        <taxon>Eukaryota</taxon>
        <taxon>Viridiplantae</taxon>
        <taxon>Streptophyta</taxon>
        <taxon>Embryophyta</taxon>
        <taxon>Tracheophyta</taxon>
        <taxon>Spermatophyta</taxon>
        <taxon>Magnoliopsida</taxon>
        <taxon>eudicotyledons</taxon>
        <taxon>Gunneridae</taxon>
        <taxon>Pentapetalae</taxon>
        <taxon>rosids</taxon>
        <taxon>fabids</taxon>
        <taxon>Malpighiales</taxon>
        <taxon>Rhizophoraceae</taxon>
        <taxon>Rhizophora</taxon>
    </lineage>
</organism>
<dbReference type="InterPro" id="IPR016064">
    <property type="entry name" value="NAD/diacylglycerol_kinase_sf"/>
</dbReference>
<keyword evidence="5" id="KW-0808">Transferase</keyword>
<evidence type="ECO:0000256" key="3">
    <source>
        <dbReference type="ARBA" id="ARBA00011738"/>
    </source>
</evidence>
<protein>
    <recommendedName>
        <fullName evidence="11">NADH kinase</fullName>
        <ecNumber evidence="11">2.7.1.86</ecNumber>
    </recommendedName>
</protein>
<dbReference type="Gene3D" id="3.40.50.10330">
    <property type="entry name" value="Probable inorganic polyphosphate/atp-NAD kinase, domain 1"/>
    <property type="match status" value="1"/>
</dbReference>
<dbReference type="EMBL" id="GGEC01011410">
    <property type="protein sequence ID" value="MBW91893.1"/>
    <property type="molecule type" value="Transcribed_RNA"/>
</dbReference>
<evidence type="ECO:0000256" key="8">
    <source>
        <dbReference type="ARBA" id="ARBA00022840"/>
    </source>
</evidence>
<dbReference type="FunFam" id="3.40.50.10330:FF:000027">
    <property type="entry name" value="NADH kinase"/>
    <property type="match status" value="1"/>
</dbReference>
<evidence type="ECO:0000313" key="12">
    <source>
        <dbReference type="EMBL" id="MBW91893.1"/>
    </source>
</evidence>
<evidence type="ECO:0000256" key="5">
    <source>
        <dbReference type="ARBA" id="ARBA00022679"/>
    </source>
</evidence>
<dbReference type="PANTHER" id="PTHR20275">
    <property type="entry name" value="NAD KINASE"/>
    <property type="match status" value="1"/>
</dbReference>
<keyword evidence="10" id="KW-0520">NAD</keyword>
<evidence type="ECO:0000256" key="10">
    <source>
        <dbReference type="ARBA" id="ARBA00023027"/>
    </source>
</evidence>
<comment type="subcellular location">
    <subcellularLocation>
        <location evidence="1">Cytoplasm</location>
    </subcellularLocation>
</comment>
<evidence type="ECO:0000256" key="4">
    <source>
        <dbReference type="ARBA" id="ARBA00022490"/>
    </source>
</evidence>
<keyword evidence="6" id="KW-0547">Nucleotide-binding</keyword>
<evidence type="ECO:0000256" key="9">
    <source>
        <dbReference type="ARBA" id="ARBA00022857"/>
    </source>
</evidence>
<dbReference type="Pfam" id="PF01513">
    <property type="entry name" value="NAD_kinase"/>
    <property type="match status" value="1"/>
</dbReference>
<dbReference type="GO" id="GO:0006741">
    <property type="term" value="P:NADP+ biosynthetic process"/>
    <property type="evidence" value="ECO:0007669"/>
    <property type="project" value="InterPro"/>
</dbReference>
<name>A0A2P2JEK2_RHIMU</name>
<keyword evidence="9" id="KW-0521">NADP</keyword>
<reference evidence="12" key="1">
    <citation type="submission" date="2018-02" db="EMBL/GenBank/DDBJ databases">
        <title>Rhizophora mucronata_Transcriptome.</title>
        <authorList>
            <person name="Meera S.P."/>
            <person name="Sreeshan A."/>
            <person name="Augustine A."/>
        </authorList>
    </citation>
    <scope>NUCLEOTIDE SEQUENCE</scope>
    <source>
        <tissue evidence="12">Leaf</tissue>
    </source>
</reference>
<evidence type="ECO:0000256" key="1">
    <source>
        <dbReference type="ARBA" id="ARBA00004496"/>
    </source>
</evidence>
<dbReference type="FunFam" id="2.60.200.30:FF:000015">
    <property type="entry name" value="NAD(H) kinase 3"/>
    <property type="match status" value="1"/>
</dbReference>
<dbReference type="GO" id="GO:0019674">
    <property type="term" value="P:NAD+ metabolic process"/>
    <property type="evidence" value="ECO:0007669"/>
    <property type="project" value="InterPro"/>
</dbReference>
<dbReference type="InterPro" id="IPR002504">
    <property type="entry name" value="NADK"/>
</dbReference>
<dbReference type="AlphaFoldDB" id="A0A2P2JEK2"/>
<dbReference type="Gene3D" id="2.60.200.30">
    <property type="entry name" value="Probable inorganic polyphosphate/atp-NAD kinase, domain 2"/>
    <property type="match status" value="1"/>
</dbReference>
<accession>A0A2P2JEK2</accession>
<evidence type="ECO:0000256" key="7">
    <source>
        <dbReference type="ARBA" id="ARBA00022777"/>
    </source>
</evidence>
<keyword evidence="4" id="KW-0963">Cytoplasm</keyword>
<dbReference type="GO" id="GO:0005737">
    <property type="term" value="C:cytoplasm"/>
    <property type="evidence" value="ECO:0007669"/>
    <property type="project" value="UniProtKB-SubCell"/>
</dbReference>
<dbReference type="InterPro" id="IPR017438">
    <property type="entry name" value="ATP-NAD_kinase_N"/>
</dbReference>